<comment type="caution">
    <text evidence="1">The sequence shown here is derived from an EMBL/GenBank/DDBJ whole genome shotgun (WGS) entry which is preliminary data.</text>
</comment>
<name>A0A9P0Q4W0_ACAOB</name>
<accession>A0A9P0Q4W0</accession>
<reference evidence="1" key="1">
    <citation type="submission" date="2022-03" db="EMBL/GenBank/DDBJ databases">
        <authorList>
            <person name="Sayadi A."/>
        </authorList>
    </citation>
    <scope>NUCLEOTIDE SEQUENCE</scope>
</reference>
<organism evidence="1 2">
    <name type="scientific">Acanthoscelides obtectus</name>
    <name type="common">Bean weevil</name>
    <name type="synonym">Bruchus obtectus</name>
    <dbReference type="NCBI Taxonomy" id="200917"/>
    <lineage>
        <taxon>Eukaryota</taxon>
        <taxon>Metazoa</taxon>
        <taxon>Ecdysozoa</taxon>
        <taxon>Arthropoda</taxon>
        <taxon>Hexapoda</taxon>
        <taxon>Insecta</taxon>
        <taxon>Pterygota</taxon>
        <taxon>Neoptera</taxon>
        <taxon>Endopterygota</taxon>
        <taxon>Coleoptera</taxon>
        <taxon>Polyphaga</taxon>
        <taxon>Cucujiformia</taxon>
        <taxon>Chrysomeloidea</taxon>
        <taxon>Chrysomelidae</taxon>
        <taxon>Bruchinae</taxon>
        <taxon>Bruchini</taxon>
        <taxon>Acanthoscelides</taxon>
    </lineage>
</organism>
<evidence type="ECO:0000313" key="2">
    <source>
        <dbReference type="Proteomes" id="UP001152888"/>
    </source>
</evidence>
<dbReference type="EMBL" id="CAKOFQ010007683">
    <property type="protein sequence ID" value="CAH2006372.1"/>
    <property type="molecule type" value="Genomic_DNA"/>
</dbReference>
<sequence length="43" mass="4985">MVEYWTVWLVGDVWSSSSILDGVMAASCDNENGHSLLRWVQRW</sequence>
<evidence type="ECO:0000313" key="1">
    <source>
        <dbReference type="EMBL" id="CAH2006372.1"/>
    </source>
</evidence>
<protein>
    <submittedName>
        <fullName evidence="1">Uncharacterized protein</fullName>
    </submittedName>
</protein>
<keyword evidence="2" id="KW-1185">Reference proteome</keyword>
<dbReference type="AlphaFoldDB" id="A0A9P0Q4W0"/>
<gene>
    <name evidence="1" type="ORF">ACAOBT_LOCUS29057</name>
</gene>
<proteinExistence type="predicted"/>
<dbReference type="Proteomes" id="UP001152888">
    <property type="component" value="Unassembled WGS sequence"/>
</dbReference>